<evidence type="ECO:0000259" key="7">
    <source>
        <dbReference type="Pfam" id="PF12890"/>
    </source>
</evidence>
<dbReference type="InterPro" id="IPR011059">
    <property type="entry name" value="Metal-dep_hydrolase_composite"/>
</dbReference>
<dbReference type="GO" id="GO:0004151">
    <property type="term" value="F:dihydroorotase activity"/>
    <property type="evidence" value="ECO:0007669"/>
    <property type="project" value="InterPro"/>
</dbReference>
<feature type="domain" description="Dihydroorotase catalytic" evidence="7">
    <location>
        <begin position="47"/>
        <end position="237"/>
    </location>
</feature>
<accession>A0A1I0CLC7</accession>
<comment type="function">
    <text evidence="2">Catalyzes the reversible cyclization of carbamoyl aspartate to dihydroorotate.</text>
</comment>
<dbReference type="GO" id="GO:0046872">
    <property type="term" value="F:metal ion binding"/>
    <property type="evidence" value="ECO:0007669"/>
    <property type="project" value="UniProtKB-KW"/>
</dbReference>
<dbReference type="GeneID" id="78287548"/>
<dbReference type="GO" id="GO:0006221">
    <property type="term" value="P:pyrimidine nucleotide biosynthetic process"/>
    <property type="evidence" value="ECO:0007669"/>
    <property type="project" value="UniProtKB-KW"/>
</dbReference>
<proteinExistence type="inferred from homology"/>
<dbReference type="PROSITE" id="PS00482">
    <property type="entry name" value="DIHYDROOROTASE_1"/>
    <property type="match status" value="1"/>
</dbReference>
<dbReference type="GO" id="GO:0005737">
    <property type="term" value="C:cytoplasm"/>
    <property type="evidence" value="ECO:0007669"/>
    <property type="project" value="TreeGrafter"/>
</dbReference>
<comment type="cofactor">
    <cofactor evidence="1">
        <name>Zn(2+)</name>
        <dbReference type="ChEBI" id="CHEBI:29105"/>
    </cofactor>
</comment>
<dbReference type="AlphaFoldDB" id="A0A1I0CLC7"/>
<dbReference type="InterPro" id="IPR032466">
    <property type="entry name" value="Metal_Hydrolase"/>
</dbReference>
<evidence type="ECO:0000256" key="1">
    <source>
        <dbReference type="ARBA" id="ARBA00001947"/>
    </source>
</evidence>
<evidence type="ECO:0000256" key="3">
    <source>
        <dbReference type="ARBA" id="ARBA00010286"/>
    </source>
</evidence>
<dbReference type="Gene3D" id="3.20.20.140">
    <property type="entry name" value="Metal-dependent hydrolases"/>
    <property type="match status" value="1"/>
</dbReference>
<evidence type="ECO:0000256" key="4">
    <source>
        <dbReference type="ARBA" id="ARBA00022723"/>
    </source>
</evidence>
<dbReference type="NCBIfam" id="TIGR00857">
    <property type="entry name" value="pyrC_multi"/>
    <property type="match status" value="1"/>
</dbReference>
<dbReference type="PROSITE" id="PS00483">
    <property type="entry name" value="DIHYDROOROTASE_2"/>
    <property type="match status" value="1"/>
</dbReference>
<evidence type="ECO:0000313" key="8">
    <source>
        <dbReference type="EMBL" id="SET20000.1"/>
    </source>
</evidence>
<dbReference type="CDD" id="cd01317">
    <property type="entry name" value="DHOase_IIa"/>
    <property type="match status" value="1"/>
</dbReference>
<dbReference type="Gene3D" id="2.30.40.10">
    <property type="entry name" value="Urease, subunit C, domain 1"/>
    <property type="match status" value="1"/>
</dbReference>
<sequence length="422" mass="46825">MTKILFKNGNVFYHGKLQKLDVLIENETITEIKENISQADRVIDLEGKLLTPGFVDIHVHLREPGFEYKETIASGTNSAKYGGYTHLVAMANTIPCMDNIETIKDFEKRVKKDAKVHTYTYSAITKGLNGEELVDFNVNSKENIVAGFSDDGKGVQSKDMMEMAMKAAKSNGSIIVAHCEDEAELEPGACINDGNYAKDHGLVGINNASEYNHVIRDLKLAKEIGNRYHICHISTKETVWALRDARKTNSVVSGEACPHHLILTDDNIKDMNSNYKMNPPLRSKEDLNALIEGINDGSVTVISTDHAPHATEEKNKPIDKAPFGIIGNQHAFSLMYTYIVKKGLIPLEKVLTCMSINPAKIIGIEHDLEVGLKANFVVFDLEEEYVITKESIKSKSINTPFIGTKCFGALKYHVLDGKVTEI</sequence>
<dbReference type="Pfam" id="PF12890">
    <property type="entry name" value="DHOase"/>
    <property type="match status" value="1"/>
</dbReference>
<dbReference type="GO" id="GO:0004038">
    <property type="term" value="F:allantoinase activity"/>
    <property type="evidence" value="ECO:0007669"/>
    <property type="project" value="TreeGrafter"/>
</dbReference>
<dbReference type="GO" id="GO:0006145">
    <property type="term" value="P:purine nucleobase catabolic process"/>
    <property type="evidence" value="ECO:0007669"/>
    <property type="project" value="TreeGrafter"/>
</dbReference>
<dbReference type="EMBL" id="FOIN01000003">
    <property type="protein sequence ID" value="SET20000.1"/>
    <property type="molecule type" value="Genomic_DNA"/>
</dbReference>
<dbReference type="Proteomes" id="UP000198558">
    <property type="component" value="Unassembled WGS sequence"/>
</dbReference>
<dbReference type="InterPro" id="IPR004722">
    <property type="entry name" value="DHOase"/>
</dbReference>
<name>A0A1I0CLC7_9FIRM</name>
<organism evidence="8 9">
    <name type="scientific">Thomasclavelia cocleata</name>
    <dbReference type="NCBI Taxonomy" id="69824"/>
    <lineage>
        <taxon>Bacteria</taxon>
        <taxon>Bacillati</taxon>
        <taxon>Bacillota</taxon>
        <taxon>Erysipelotrichia</taxon>
        <taxon>Erysipelotrichales</taxon>
        <taxon>Coprobacillaceae</taxon>
        <taxon>Thomasclavelia</taxon>
    </lineage>
</organism>
<evidence type="ECO:0000256" key="2">
    <source>
        <dbReference type="ARBA" id="ARBA00002368"/>
    </source>
</evidence>
<gene>
    <name evidence="8" type="ORF">SAMN04489758_10393</name>
</gene>
<dbReference type="PANTHER" id="PTHR43668:SF2">
    <property type="entry name" value="ALLANTOINASE"/>
    <property type="match status" value="1"/>
</dbReference>
<keyword evidence="6" id="KW-0665">Pyrimidine biosynthesis</keyword>
<protein>
    <submittedName>
        <fullName evidence="8">Dihydroorotase</fullName>
    </submittedName>
</protein>
<keyword evidence="5" id="KW-0378">Hydrolase</keyword>
<dbReference type="RefSeq" id="WP_092352177.1">
    <property type="nucleotide sequence ID" value="NZ_FOIN01000003.1"/>
</dbReference>
<dbReference type="SUPFAM" id="SSF51556">
    <property type="entry name" value="Metallo-dependent hydrolases"/>
    <property type="match status" value="1"/>
</dbReference>
<dbReference type="InterPro" id="IPR002195">
    <property type="entry name" value="Dihydroorotase_CS"/>
</dbReference>
<evidence type="ECO:0000256" key="6">
    <source>
        <dbReference type="ARBA" id="ARBA00022975"/>
    </source>
</evidence>
<reference evidence="9" key="1">
    <citation type="submission" date="2016-10" db="EMBL/GenBank/DDBJ databases">
        <authorList>
            <person name="Varghese N."/>
            <person name="Submissions S."/>
        </authorList>
    </citation>
    <scope>NUCLEOTIDE SEQUENCE [LARGE SCALE GENOMIC DNA]</scope>
    <source>
        <strain evidence="9">DSM 1551</strain>
    </source>
</reference>
<dbReference type="SUPFAM" id="SSF51338">
    <property type="entry name" value="Composite domain of metallo-dependent hydrolases"/>
    <property type="match status" value="1"/>
</dbReference>
<keyword evidence="4" id="KW-0479">Metal-binding</keyword>
<comment type="similarity">
    <text evidence="3">Belongs to the metallo-dependent hydrolases superfamily. DHOase family. Class I DHOase subfamily.</text>
</comment>
<dbReference type="OrthoDB" id="9765462at2"/>
<dbReference type="InterPro" id="IPR024403">
    <property type="entry name" value="DHOase_cat"/>
</dbReference>
<dbReference type="InterPro" id="IPR050138">
    <property type="entry name" value="DHOase/Allantoinase_Hydrolase"/>
</dbReference>
<keyword evidence="9" id="KW-1185">Reference proteome</keyword>
<dbReference type="PANTHER" id="PTHR43668">
    <property type="entry name" value="ALLANTOINASE"/>
    <property type="match status" value="1"/>
</dbReference>
<evidence type="ECO:0000256" key="5">
    <source>
        <dbReference type="ARBA" id="ARBA00022801"/>
    </source>
</evidence>
<evidence type="ECO:0000313" key="9">
    <source>
        <dbReference type="Proteomes" id="UP000198558"/>
    </source>
</evidence>